<sequence length="84" mass="9158">MTHRATFALDEGTTTRIKSLAKLWKVSQAEVVRRAVSLADKPATRPDPVAMLQQLHNSGEGLSAKAAKAYLAEVREDRKKGRGA</sequence>
<protein>
    <recommendedName>
        <fullName evidence="3">Ribbon-helix-helix protein CopG domain-containing protein</fullName>
    </recommendedName>
</protein>
<dbReference type="Proteomes" id="UP000590740">
    <property type="component" value="Unassembled WGS sequence"/>
</dbReference>
<dbReference type="RefSeq" id="WP_184344062.1">
    <property type="nucleotide sequence ID" value="NZ_JACHIG010000016.1"/>
</dbReference>
<evidence type="ECO:0000313" key="2">
    <source>
        <dbReference type="Proteomes" id="UP000590740"/>
    </source>
</evidence>
<accession>A0A7W7YFR8</accession>
<keyword evidence="2" id="KW-1185">Reference proteome</keyword>
<proteinExistence type="predicted"/>
<dbReference type="EMBL" id="JACHIG010000016">
    <property type="protein sequence ID" value="MBB5035356.1"/>
    <property type="molecule type" value="Genomic_DNA"/>
</dbReference>
<gene>
    <name evidence="1" type="ORF">HNQ65_004966</name>
</gene>
<name>A0A7W7YFR8_9BACT</name>
<dbReference type="AlphaFoldDB" id="A0A7W7YFR8"/>
<evidence type="ECO:0008006" key="3">
    <source>
        <dbReference type="Google" id="ProtNLM"/>
    </source>
</evidence>
<evidence type="ECO:0000313" key="1">
    <source>
        <dbReference type="EMBL" id="MBB5035356.1"/>
    </source>
</evidence>
<reference evidence="1 2" key="1">
    <citation type="submission" date="2020-08" db="EMBL/GenBank/DDBJ databases">
        <title>Genomic Encyclopedia of Type Strains, Phase IV (KMG-IV): sequencing the most valuable type-strain genomes for metagenomic binning, comparative biology and taxonomic classification.</title>
        <authorList>
            <person name="Goeker M."/>
        </authorList>
    </citation>
    <scope>NUCLEOTIDE SEQUENCE [LARGE SCALE GENOMIC DNA]</scope>
    <source>
        <strain evidence="1 2">DSM 12252</strain>
    </source>
</reference>
<comment type="caution">
    <text evidence="1">The sequence shown here is derived from an EMBL/GenBank/DDBJ whole genome shotgun (WGS) entry which is preliminary data.</text>
</comment>
<organism evidence="1 2">
    <name type="scientific">Prosthecobacter vanneervenii</name>
    <dbReference type="NCBI Taxonomy" id="48466"/>
    <lineage>
        <taxon>Bacteria</taxon>
        <taxon>Pseudomonadati</taxon>
        <taxon>Verrucomicrobiota</taxon>
        <taxon>Verrucomicrobiia</taxon>
        <taxon>Verrucomicrobiales</taxon>
        <taxon>Verrucomicrobiaceae</taxon>
        <taxon>Prosthecobacter</taxon>
    </lineage>
</organism>